<keyword evidence="5" id="KW-1185">Reference proteome</keyword>
<dbReference type="InterPro" id="IPR050863">
    <property type="entry name" value="CenT-Element_Derived"/>
</dbReference>
<organism evidence="4 5">
    <name type="scientific">Paraglomus occultum</name>
    <dbReference type="NCBI Taxonomy" id="144539"/>
    <lineage>
        <taxon>Eukaryota</taxon>
        <taxon>Fungi</taxon>
        <taxon>Fungi incertae sedis</taxon>
        <taxon>Mucoromycota</taxon>
        <taxon>Glomeromycotina</taxon>
        <taxon>Glomeromycetes</taxon>
        <taxon>Paraglomerales</taxon>
        <taxon>Paraglomeraceae</taxon>
        <taxon>Paraglomus</taxon>
    </lineage>
</organism>
<dbReference type="Gene3D" id="3.30.420.10">
    <property type="entry name" value="Ribonuclease H-like superfamily/Ribonuclease H"/>
    <property type="match status" value="1"/>
</dbReference>
<gene>
    <name evidence="4" type="ORF">POCULU_LOCUS8479</name>
</gene>
<keyword evidence="1" id="KW-0175">Coiled coil</keyword>
<feature type="compositionally biased region" description="Polar residues" evidence="2">
    <location>
        <begin position="401"/>
        <end position="418"/>
    </location>
</feature>
<evidence type="ECO:0000313" key="5">
    <source>
        <dbReference type="Proteomes" id="UP000789572"/>
    </source>
</evidence>
<dbReference type="GO" id="GO:0005634">
    <property type="term" value="C:nucleus"/>
    <property type="evidence" value="ECO:0007669"/>
    <property type="project" value="TreeGrafter"/>
</dbReference>
<feature type="domain" description="DDE-1" evidence="3">
    <location>
        <begin position="136"/>
        <end position="262"/>
    </location>
</feature>
<dbReference type="GO" id="GO:0003677">
    <property type="term" value="F:DNA binding"/>
    <property type="evidence" value="ECO:0007669"/>
    <property type="project" value="TreeGrafter"/>
</dbReference>
<dbReference type="EMBL" id="CAJVPJ010002472">
    <property type="protein sequence ID" value="CAG8622265.1"/>
    <property type="molecule type" value="Genomic_DNA"/>
</dbReference>
<dbReference type="AlphaFoldDB" id="A0A9N9D470"/>
<dbReference type="PANTHER" id="PTHR19303:SF74">
    <property type="entry name" value="POGO TRANSPOSABLE ELEMENT WITH KRAB DOMAIN"/>
    <property type="match status" value="1"/>
</dbReference>
<dbReference type="Proteomes" id="UP000789572">
    <property type="component" value="Unassembled WGS sequence"/>
</dbReference>
<dbReference type="Pfam" id="PF03184">
    <property type="entry name" value="DDE_1"/>
    <property type="match status" value="1"/>
</dbReference>
<evidence type="ECO:0000259" key="3">
    <source>
        <dbReference type="Pfam" id="PF03184"/>
    </source>
</evidence>
<feature type="non-terminal residue" evidence="4">
    <location>
        <position position="440"/>
    </location>
</feature>
<comment type="caution">
    <text evidence="4">The sequence shown here is derived from an EMBL/GenBank/DDBJ whole genome shotgun (WGS) entry which is preliminary data.</text>
</comment>
<evidence type="ECO:0000256" key="1">
    <source>
        <dbReference type="SAM" id="Coils"/>
    </source>
</evidence>
<feature type="region of interest" description="Disordered" evidence="2">
    <location>
        <begin position="401"/>
        <end position="429"/>
    </location>
</feature>
<protein>
    <submittedName>
        <fullName evidence="4">3393_t:CDS:1</fullName>
    </submittedName>
</protein>
<accession>A0A9N9D470</accession>
<dbReference type="InterPro" id="IPR036397">
    <property type="entry name" value="RNaseH_sf"/>
</dbReference>
<name>A0A9N9D470_9GLOM</name>
<dbReference type="InterPro" id="IPR004875">
    <property type="entry name" value="DDE_SF_endonuclease_dom"/>
</dbReference>
<dbReference type="OrthoDB" id="2439318at2759"/>
<evidence type="ECO:0000313" key="4">
    <source>
        <dbReference type="EMBL" id="CAG8622265.1"/>
    </source>
</evidence>
<reference evidence="4" key="1">
    <citation type="submission" date="2021-06" db="EMBL/GenBank/DDBJ databases">
        <authorList>
            <person name="Kallberg Y."/>
            <person name="Tangrot J."/>
            <person name="Rosling A."/>
        </authorList>
    </citation>
    <scope>NUCLEOTIDE SEQUENCE</scope>
    <source>
        <strain evidence="4">IA702</strain>
    </source>
</reference>
<feature type="coiled-coil region" evidence="1">
    <location>
        <begin position="346"/>
        <end position="380"/>
    </location>
</feature>
<proteinExistence type="predicted"/>
<evidence type="ECO:0000256" key="2">
    <source>
        <dbReference type="SAM" id="MobiDB-lite"/>
    </source>
</evidence>
<dbReference type="PANTHER" id="PTHR19303">
    <property type="entry name" value="TRANSPOSON"/>
    <property type="match status" value="1"/>
</dbReference>
<sequence length="440" mass="49706">MQKLGFGLTRSGVNHCVMEIMRLNKRPHPFGENGPGQDWWARFMRDHPELSFRITQELSEARAQKANATVVKDRFEKLHQIIHEFSLTAAQIWNMDETGFVIIPKLEKVVARKGARQVHKIAHGNSHEHISVVPTISAAGSYIPPLIIYKGVRTIPGLLESAPPGTVMGFTNTGYMREELFRMYLRHFINSIPPSRPVLLMLDGHKSHISYTIVDYCRNNGILLYALPPHTTHVLQPSEILFAKLKKEYGKACEKYSNDNNGMIVTKRTFAKVFGPAFIKTYTPLAICNAYKATGIWPLNPNAISPERLDPSLMTEQINTLSSSIQPSKLSPSTSQLLTDLNHTHIDSHSTRLNKLRDENRKLKNENDSLKSQIIAVKEELDTYKSPGTCTLRSALKYPVSRSSHTRNLVSSENNTDSEPLPPPKRRKTLPFARLLTNEE</sequence>